<dbReference type="EMBL" id="CP041370">
    <property type="protein sequence ID" value="QDK92286.1"/>
    <property type="molecule type" value="Genomic_DNA"/>
</dbReference>
<accession>A0A856MBS7</accession>
<dbReference type="RefSeq" id="WP_013603255.1">
    <property type="nucleotide sequence ID" value="NZ_CP041370.1"/>
</dbReference>
<name>A0A856MBS7_9BACI</name>
<dbReference type="AlphaFoldDB" id="A0A856MBS7"/>
<dbReference type="KEGG" id="psua:FLK61_00275"/>
<evidence type="ECO:0000313" key="2">
    <source>
        <dbReference type="Proteomes" id="UP000318138"/>
    </source>
</evidence>
<gene>
    <name evidence="1" type="ORF">FLK61_00275</name>
</gene>
<proteinExistence type="predicted"/>
<reference evidence="1 2" key="1">
    <citation type="submission" date="2019-07" db="EMBL/GenBank/DDBJ databases">
        <title>Bacillus alkalisoli sp. nov. isolated from saline soil.</title>
        <authorList>
            <person name="Sun J.-Q."/>
            <person name="Xu L."/>
        </authorList>
    </citation>
    <scope>NUCLEOTIDE SEQUENCE [LARGE SCALE GENOMIC DNA]</scope>
    <source>
        <strain evidence="1 2">M4U3P1</strain>
        <plasmid evidence="1 2">unnamed1</plasmid>
    </source>
</reference>
<dbReference type="GeneID" id="39574271"/>
<organism evidence="1 2">
    <name type="scientific">Paenalkalicoccus suaedae</name>
    <dbReference type="NCBI Taxonomy" id="2592382"/>
    <lineage>
        <taxon>Bacteria</taxon>
        <taxon>Bacillati</taxon>
        <taxon>Bacillota</taxon>
        <taxon>Bacilli</taxon>
        <taxon>Bacillales</taxon>
        <taxon>Bacillaceae</taxon>
        <taxon>Paenalkalicoccus</taxon>
    </lineage>
</organism>
<keyword evidence="1" id="KW-0614">Plasmid</keyword>
<sequence>MAVKTYVKPEITKRYNELHMYKYNPDHQIQYYANKFKNDLAPLVQNEDQRDYFLNRLMEFEKFLTQRMEKSLTMIKTPSPLITGRANYPFERKQKELTRKDNYDRETTEKMTRFIQNTKKHLGSLEKPEEKAVKAYSEFRKDCIRIRLIKEGKMPGYDITLFKNSLVTKLKRLFKEGHNKEELYKIFEAEGMTKVFTKRHSIYKLFQAEEKKPHYPTLTYEQCRVVADEESDRLKIIFPDDQRPDDQLKDKLKKNTFRWSPHSQAWQRKLTMNAYRAAKAIFE</sequence>
<keyword evidence="2" id="KW-1185">Reference proteome</keyword>
<dbReference type="Proteomes" id="UP000318138">
    <property type="component" value="Plasmid unnamed1"/>
</dbReference>
<geneLocation type="plasmid" evidence="1 2">
    <name>unnamed1</name>
</geneLocation>
<protein>
    <submittedName>
        <fullName evidence="1">Uncharacterized protein</fullName>
    </submittedName>
</protein>
<evidence type="ECO:0000313" key="1">
    <source>
        <dbReference type="EMBL" id="QDK92286.1"/>
    </source>
</evidence>